<organism evidence="2 3">
    <name type="scientific">Panicum hallii var. hallii</name>
    <dbReference type="NCBI Taxonomy" id="1504633"/>
    <lineage>
        <taxon>Eukaryota</taxon>
        <taxon>Viridiplantae</taxon>
        <taxon>Streptophyta</taxon>
        <taxon>Embryophyta</taxon>
        <taxon>Tracheophyta</taxon>
        <taxon>Spermatophyta</taxon>
        <taxon>Magnoliopsida</taxon>
        <taxon>Liliopsida</taxon>
        <taxon>Poales</taxon>
        <taxon>Poaceae</taxon>
        <taxon>PACMAD clade</taxon>
        <taxon>Panicoideae</taxon>
        <taxon>Panicodae</taxon>
        <taxon>Paniceae</taxon>
        <taxon>Panicinae</taxon>
        <taxon>Panicum</taxon>
        <taxon>Panicum sect. Panicum</taxon>
    </lineage>
</organism>
<gene>
    <name evidence="2" type="ORF">GQ55_9G357200</name>
</gene>
<reference evidence="2 3" key="1">
    <citation type="submission" date="2018-04" db="EMBL/GenBank/DDBJ databases">
        <title>WGS assembly of Panicum hallii var. hallii HAL2.</title>
        <authorList>
            <person name="Lovell J."/>
            <person name="Jenkins J."/>
            <person name="Lowry D."/>
            <person name="Mamidi S."/>
            <person name="Sreedasyam A."/>
            <person name="Weng X."/>
            <person name="Barry K."/>
            <person name="Bonette J."/>
            <person name="Campitelli B."/>
            <person name="Daum C."/>
            <person name="Gordon S."/>
            <person name="Gould B."/>
            <person name="Lipzen A."/>
            <person name="MacQueen A."/>
            <person name="Palacio-Mejia J."/>
            <person name="Plott C."/>
            <person name="Shakirov E."/>
            <person name="Shu S."/>
            <person name="Yoshinaga Y."/>
            <person name="Zane M."/>
            <person name="Rokhsar D."/>
            <person name="Grimwood J."/>
            <person name="Schmutz J."/>
            <person name="Juenger T."/>
        </authorList>
    </citation>
    <scope>NUCLEOTIDE SEQUENCE [LARGE SCALE GENOMIC DNA]</scope>
    <source>
        <strain evidence="3">cv. HAL2</strain>
    </source>
</reference>
<dbReference type="EMBL" id="CM009757">
    <property type="protein sequence ID" value="PUZ39710.1"/>
    <property type="molecule type" value="Genomic_DNA"/>
</dbReference>
<protein>
    <submittedName>
        <fullName evidence="2">Uncharacterized protein</fullName>
    </submittedName>
</protein>
<evidence type="ECO:0000256" key="1">
    <source>
        <dbReference type="SAM" id="MobiDB-lite"/>
    </source>
</evidence>
<feature type="region of interest" description="Disordered" evidence="1">
    <location>
        <begin position="1"/>
        <end position="21"/>
    </location>
</feature>
<dbReference type="Proteomes" id="UP000244336">
    <property type="component" value="Chromosome 9"/>
</dbReference>
<dbReference type="Gramene" id="PUZ39710">
    <property type="protein sequence ID" value="PUZ39710"/>
    <property type="gene ID" value="GQ55_9G357200"/>
</dbReference>
<evidence type="ECO:0000313" key="2">
    <source>
        <dbReference type="EMBL" id="PUZ39710.1"/>
    </source>
</evidence>
<evidence type="ECO:0000313" key="3">
    <source>
        <dbReference type="Proteomes" id="UP000244336"/>
    </source>
</evidence>
<proteinExistence type="predicted"/>
<name>A0A2T7C8P0_9POAL</name>
<keyword evidence="3" id="KW-1185">Reference proteome</keyword>
<accession>A0A2T7C8P0</accession>
<sequence>MLGHAVPSGAAPPCRPRRRCPHLQDAPAVELPVPPRRPAAALAAQPSLHATLSTLMLRSTSSAASTFSLQLSGMTKELLIQFRQTIDQAGAEGNAASTSPPTLDWHQRLSLLMRFSGDKQYYLLV</sequence>
<dbReference type="AlphaFoldDB" id="A0A2T7C8P0"/>